<reference evidence="4" key="1">
    <citation type="submission" date="2023-07" db="EMBL/GenBank/DDBJ databases">
        <title>A chromosome-level genome assembly of Lolium multiflorum.</title>
        <authorList>
            <person name="Chen Y."/>
            <person name="Copetti D."/>
            <person name="Kolliker R."/>
            <person name="Studer B."/>
        </authorList>
    </citation>
    <scope>NUCLEOTIDE SEQUENCE</scope>
    <source>
        <strain evidence="4">02402/16</strain>
        <tissue evidence="4">Leaf</tissue>
    </source>
</reference>
<feature type="compositionally biased region" description="Polar residues" evidence="2">
    <location>
        <begin position="274"/>
        <end position="285"/>
    </location>
</feature>
<dbReference type="PANTHER" id="PTHR33026:SF7">
    <property type="entry name" value="OS03G0100275 PROTEIN"/>
    <property type="match status" value="1"/>
</dbReference>
<evidence type="ECO:0000256" key="1">
    <source>
        <dbReference type="SAM" id="Coils"/>
    </source>
</evidence>
<feature type="coiled-coil region" evidence="1">
    <location>
        <begin position="487"/>
        <end position="562"/>
    </location>
</feature>
<dbReference type="Proteomes" id="UP001231189">
    <property type="component" value="Unassembled WGS sequence"/>
</dbReference>
<dbReference type="PANTHER" id="PTHR33026">
    <property type="entry name" value="OS06G0360600 PROTEIN"/>
    <property type="match status" value="1"/>
</dbReference>
<keyword evidence="1" id="KW-0175">Coiled coil</keyword>
<name>A0AAD8R398_LOLMU</name>
<evidence type="ECO:0000313" key="5">
    <source>
        <dbReference type="Proteomes" id="UP001231189"/>
    </source>
</evidence>
<comment type="caution">
    <text evidence="4">The sequence shown here is derived from an EMBL/GenBank/DDBJ whole genome shotgun (WGS) entry which is preliminary data.</text>
</comment>
<feature type="compositionally biased region" description="Pro residues" evidence="2">
    <location>
        <begin position="431"/>
        <end position="440"/>
    </location>
</feature>
<dbReference type="AlphaFoldDB" id="A0AAD8R398"/>
<dbReference type="Pfam" id="PF04195">
    <property type="entry name" value="Transposase_28"/>
    <property type="match status" value="1"/>
</dbReference>
<dbReference type="EMBL" id="JAUUTY010000007">
    <property type="protein sequence ID" value="KAK1613181.1"/>
    <property type="molecule type" value="Genomic_DNA"/>
</dbReference>
<sequence>MAAVDLGSAEWERSKISTQDINLLKKLGISKKPKALCFPSEESYPTPPMGYRVSFIDHLIRGLFAPIHPFLRGLLFVYGLQLHHLTPNSILHISIFITLCEAFLGVQPNWALWKRIFFCRRNGSPNVAYNIGGVVISVRPTIDYFDVKLPDSVQGWRKKWLYIQEENHGCAEDNIPPFDGAEKIFRRRSWDAEAAEEEKIATEAQMTRIHELQNTRGKELSARKHPLWEYAGDKDADRLSADLEVKDLEKLVRKISSLSKKDPVPSSCRVKPFSATNPLPQNHPNLVSLPPLPEGGDVEERAIVTDDNQDAPSFVNEPVDSLKSAGSSEKEAASEGTTSAQSPPPAVSPRNKRKRNGAEDSGTSKAEEVGPSRQKATYDPYLESLISSDDEEEIPTLDVAARTSTSHILVVSETPVEGEESSPPQLNVGAPTPPSSPLVPLPKRTRVETVVEPTLQLGSSSNPLLDDPMIQELVRIGAQFVGYREYASKTEEKLAEANKLVDTLAEKLEQSETARKKAELDASHAKAEAEEAKAKAAGVEDLQKILDDAETALNEHKAAQATREKAIIKRLTAQNRRFLGKTNQDFELEDPDNDPLLDALSFLEFHGTEVREGMEHADAGLSRLFPYFFPKKEEPKTFLALAKDFNPPEDLGLKMRQENMKIAVESTVALIGRGQPTNC</sequence>
<protein>
    <recommendedName>
        <fullName evidence="3">Transposase (putative) gypsy type domain-containing protein</fullName>
    </recommendedName>
</protein>
<evidence type="ECO:0000256" key="2">
    <source>
        <dbReference type="SAM" id="MobiDB-lite"/>
    </source>
</evidence>
<organism evidence="4 5">
    <name type="scientific">Lolium multiflorum</name>
    <name type="common">Italian ryegrass</name>
    <name type="synonym">Lolium perenne subsp. multiflorum</name>
    <dbReference type="NCBI Taxonomy" id="4521"/>
    <lineage>
        <taxon>Eukaryota</taxon>
        <taxon>Viridiplantae</taxon>
        <taxon>Streptophyta</taxon>
        <taxon>Embryophyta</taxon>
        <taxon>Tracheophyta</taxon>
        <taxon>Spermatophyta</taxon>
        <taxon>Magnoliopsida</taxon>
        <taxon>Liliopsida</taxon>
        <taxon>Poales</taxon>
        <taxon>Poaceae</taxon>
        <taxon>BOP clade</taxon>
        <taxon>Pooideae</taxon>
        <taxon>Poodae</taxon>
        <taxon>Poeae</taxon>
        <taxon>Poeae Chloroplast Group 2 (Poeae type)</taxon>
        <taxon>Loliodinae</taxon>
        <taxon>Loliinae</taxon>
        <taxon>Lolium</taxon>
    </lineage>
</organism>
<dbReference type="InterPro" id="IPR007321">
    <property type="entry name" value="Transposase_28"/>
</dbReference>
<evidence type="ECO:0000259" key="3">
    <source>
        <dbReference type="Pfam" id="PF04195"/>
    </source>
</evidence>
<proteinExistence type="predicted"/>
<evidence type="ECO:0000313" key="4">
    <source>
        <dbReference type="EMBL" id="KAK1613181.1"/>
    </source>
</evidence>
<feature type="domain" description="Transposase (putative) gypsy type" evidence="3">
    <location>
        <begin position="54"/>
        <end position="119"/>
    </location>
</feature>
<feature type="region of interest" description="Disordered" evidence="2">
    <location>
        <begin position="260"/>
        <end position="443"/>
    </location>
</feature>
<keyword evidence="5" id="KW-1185">Reference proteome</keyword>
<gene>
    <name evidence="4" type="ORF">QYE76_036854</name>
</gene>
<accession>A0AAD8R398</accession>